<dbReference type="AlphaFoldDB" id="A0A0S2TG89"/>
<evidence type="ECO:0000256" key="5">
    <source>
        <dbReference type="ARBA" id="ARBA00022989"/>
    </source>
</evidence>
<feature type="transmembrane region" description="Helical" evidence="8">
    <location>
        <begin position="20"/>
        <end position="37"/>
    </location>
</feature>
<dbReference type="GO" id="GO:0022857">
    <property type="term" value="F:transmembrane transporter activity"/>
    <property type="evidence" value="ECO:0007669"/>
    <property type="project" value="InterPro"/>
</dbReference>
<keyword evidence="5 8" id="KW-1133">Transmembrane helix</keyword>
<dbReference type="GO" id="GO:0005886">
    <property type="term" value="C:plasma membrane"/>
    <property type="evidence" value="ECO:0007669"/>
    <property type="project" value="UniProtKB-SubCell"/>
</dbReference>
<dbReference type="PANTHER" id="PTHR30558">
    <property type="entry name" value="EXBD MEMBRANE COMPONENT OF PMF-DRIVEN MACROMOLECULE IMPORT SYSTEM"/>
    <property type="match status" value="1"/>
</dbReference>
<evidence type="ECO:0000313" key="9">
    <source>
        <dbReference type="EMBL" id="ALP54154.1"/>
    </source>
</evidence>
<organism evidence="9 10">
    <name type="scientific">Candidatus Tenderia electrophaga</name>
    <dbReference type="NCBI Taxonomy" id="1748243"/>
    <lineage>
        <taxon>Bacteria</taxon>
        <taxon>Pseudomonadati</taxon>
        <taxon>Pseudomonadota</taxon>
        <taxon>Gammaproteobacteria</taxon>
        <taxon>Candidatus Tenderiales</taxon>
        <taxon>Candidatus Tenderiaceae</taxon>
        <taxon>Candidatus Tenderia</taxon>
    </lineage>
</organism>
<dbReference type="GO" id="GO:0015031">
    <property type="term" value="P:protein transport"/>
    <property type="evidence" value="ECO:0007669"/>
    <property type="project" value="UniProtKB-KW"/>
</dbReference>
<keyword evidence="4 7" id="KW-0812">Transmembrane</keyword>
<dbReference type="Pfam" id="PF02472">
    <property type="entry name" value="ExbD"/>
    <property type="match status" value="1"/>
</dbReference>
<dbReference type="EMBL" id="CP013099">
    <property type="protein sequence ID" value="ALP54154.1"/>
    <property type="molecule type" value="Genomic_DNA"/>
</dbReference>
<evidence type="ECO:0008006" key="11">
    <source>
        <dbReference type="Google" id="ProtNLM"/>
    </source>
</evidence>
<evidence type="ECO:0000256" key="4">
    <source>
        <dbReference type="ARBA" id="ARBA00022692"/>
    </source>
</evidence>
<comment type="subcellular location">
    <subcellularLocation>
        <location evidence="1">Cell membrane</location>
        <topology evidence="1">Single-pass membrane protein</topology>
    </subcellularLocation>
    <subcellularLocation>
        <location evidence="7">Cell membrane</location>
        <topology evidence="7">Single-pass type II membrane protein</topology>
    </subcellularLocation>
</comment>
<keyword evidence="3" id="KW-1003">Cell membrane</keyword>
<dbReference type="Proteomes" id="UP000055136">
    <property type="component" value="Chromosome"/>
</dbReference>
<gene>
    <name evidence="9" type="ORF">Tel_13980</name>
</gene>
<evidence type="ECO:0000256" key="3">
    <source>
        <dbReference type="ARBA" id="ARBA00022475"/>
    </source>
</evidence>
<reference evidence="9" key="1">
    <citation type="submission" date="2015-10" db="EMBL/GenBank/DDBJ databases">
        <title>Description of Candidatus Tenderia electrophaga gen. nov, sp. nov., an Uncultivated Electroautotroph from a Biocathode Enrichment.</title>
        <authorList>
            <person name="Eddie B.J."/>
            <person name="Malanoski A.P."/>
            <person name="Wang Z."/>
            <person name="Hall R.J."/>
            <person name="Oh S.D."/>
            <person name="Heiner C."/>
            <person name="Lin B."/>
            <person name="Strycharz-Glaven S.M."/>
        </authorList>
    </citation>
    <scope>NUCLEOTIDE SEQUENCE [LARGE SCALE GENOMIC DNA]</scope>
    <source>
        <strain evidence="9">NRL1</strain>
    </source>
</reference>
<comment type="similarity">
    <text evidence="2 7">Belongs to the ExbD/TolR family.</text>
</comment>
<accession>A0A0S2TG89</accession>
<evidence type="ECO:0000256" key="1">
    <source>
        <dbReference type="ARBA" id="ARBA00004162"/>
    </source>
</evidence>
<proteinExistence type="inferred from homology"/>
<sequence length="171" mass="19567">MRSRFRRAHRQAPELDITAFMNLMVILVPFLLITAVFNQVNILEMNLPEQSAEETRADQTPPEFQLEIILRDDTLVVGDRPGRVLKRIPLISEEEGYDLKALRELLRELKARFPDETVATLLLEPDVPYERLIHVMDATRLIELKRDDKTVQAELFPDIALGDAPAAKGKP</sequence>
<evidence type="ECO:0000256" key="8">
    <source>
        <dbReference type="SAM" id="Phobius"/>
    </source>
</evidence>
<keyword evidence="7" id="KW-0813">Transport</keyword>
<keyword evidence="6 8" id="KW-0472">Membrane</keyword>
<keyword evidence="7" id="KW-0653">Protein transport</keyword>
<evidence type="ECO:0000256" key="7">
    <source>
        <dbReference type="RuleBase" id="RU003879"/>
    </source>
</evidence>
<keyword evidence="10" id="KW-1185">Reference proteome</keyword>
<evidence type="ECO:0000256" key="6">
    <source>
        <dbReference type="ARBA" id="ARBA00023136"/>
    </source>
</evidence>
<protein>
    <recommendedName>
        <fullName evidence="11">Biopolymer transporter ExbD</fullName>
    </recommendedName>
</protein>
<evidence type="ECO:0000256" key="2">
    <source>
        <dbReference type="ARBA" id="ARBA00005811"/>
    </source>
</evidence>
<dbReference type="InterPro" id="IPR003400">
    <property type="entry name" value="ExbD"/>
</dbReference>
<dbReference type="KEGG" id="tee:Tel_13980"/>
<dbReference type="STRING" id="1748243.Tel_13980"/>
<name>A0A0S2TG89_9GAMM</name>
<evidence type="ECO:0000313" key="10">
    <source>
        <dbReference type="Proteomes" id="UP000055136"/>
    </source>
</evidence>